<dbReference type="AlphaFoldDB" id="A0A3M9M582"/>
<evidence type="ECO:0000313" key="4">
    <source>
        <dbReference type="EMBL" id="RNI19688.1"/>
    </source>
</evidence>
<dbReference type="PANTHER" id="PTHR23308">
    <property type="entry name" value="NUCLEAR INHIBITOR OF PROTEIN PHOSPHATASE-1"/>
    <property type="match status" value="1"/>
</dbReference>
<sequence>MTASSPTDGAISPSLGEEAVTRENRESGSRIGRIPARMPERHTPHSYHDVRGAAARMDEPSRPGARRRHVGIFDKLERSIERGVNGAFAKAFRSEVQPVEIASAMRRAMDDRAVSAGKGRRLIVPNLFVIELSTTDYEVLVTEDEGELADDLIATASEHAESQRYQPGGPVSVQFTEDDSLETGVFRLRPSTARQVEPGMRRMPERMAPGLDTPPPLRSPGYSTGQSEAGPPGYSTDHAGARSGGWPQAPAAPVSAPAAPGPAYPSRPAGARDDHRPSPAAPKRLRQRPWLDVDGDHYPLNGAITVIGRDDDADIVLDDPGVSRRHSEIRITFDGPHQVITIRDLGSTNGTFVNGDPIGSMHLADGDRLTIGRTHLLLHEGGHR</sequence>
<dbReference type="Pfam" id="PF12401">
    <property type="entry name" value="FhaA_N"/>
    <property type="match status" value="1"/>
</dbReference>
<feature type="region of interest" description="Disordered" evidence="2">
    <location>
        <begin position="182"/>
        <end position="286"/>
    </location>
</feature>
<dbReference type="InterPro" id="IPR000253">
    <property type="entry name" value="FHA_dom"/>
</dbReference>
<keyword evidence="5" id="KW-1185">Reference proteome</keyword>
<feature type="domain" description="FHA" evidence="3">
    <location>
        <begin position="305"/>
        <end position="358"/>
    </location>
</feature>
<gene>
    <name evidence="4" type="ORF">EFY87_16500</name>
</gene>
<proteinExistence type="predicted"/>
<dbReference type="CDD" id="cd00060">
    <property type="entry name" value="FHA"/>
    <property type="match status" value="1"/>
</dbReference>
<feature type="compositionally biased region" description="Basic and acidic residues" evidence="2">
    <location>
        <begin position="19"/>
        <end position="28"/>
    </location>
</feature>
<dbReference type="Gene3D" id="2.60.200.20">
    <property type="match status" value="1"/>
</dbReference>
<dbReference type="InterPro" id="IPR008984">
    <property type="entry name" value="SMAD_FHA_dom_sf"/>
</dbReference>
<comment type="caution">
    <text evidence="4">The sequence shown here is derived from an EMBL/GenBank/DDBJ whole genome shotgun (WGS) entry which is preliminary data.</text>
</comment>
<evidence type="ECO:0000259" key="3">
    <source>
        <dbReference type="PROSITE" id="PS50006"/>
    </source>
</evidence>
<name>A0A3M9M582_9MICO</name>
<feature type="compositionally biased region" description="Low complexity" evidence="2">
    <location>
        <begin position="247"/>
        <end position="258"/>
    </location>
</feature>
<organism evidence="4 5">
    <name type="scientific">Flexivirga caeni</name>
    <dbReference type="NCBI Taxonomy" id="2294115"/>
    <lineage>
        <taxon>Bacteria</taxon>
        <taxon>Bacillati</taxon>
        <taxon>Actinomycetota</taxon>
        <taxon>Actinomycetes</taxon>
        <taxon>Micrococcales</taxon>
        <taxon>Dermacoccaceae</taxon>
        <taxon>Flexivirga</taxon>
    </lineage>
</organism>
<evidence type="ECO:0000256" key="2">
    <source>
        <dbReference type="SAM" id="MobiDB-lite"/>
    </source>
</evidence>
<reference evidence="4 5" key="1">
    <citation type="submission" date="2018-11" db="EMBL/GenBank/DDBJ databases">
        <title>Draft genome of Simplicispira Flexivirga sp. BO-16.</title>
        <authorList>
            <person name="Im W.T."/>
        </authorList>
    </citation>
    <scope>NUCLEOTIDE SEQUENCE [LARGE SCALE GENOMIC DNA]</scope>
    <source>
        <strain evidence="4 5">BO-16</strain>
    </source>
</reference>
<dbReference type="SMART" id="SM00240">
    <property type="entry name" value="FHA"/>
    <property type="match status" value="1"/>
</dbReference>
<dbReference type="InterPro" id="IPR022128">
    <property type="entry name" value="FhaA_N"/>
</dbReference>
<accession>A0A3M9M582</accession>
<dbReference type="Pfam" id="PF00498">
    <property type="entry name" value="FHA"/>
    <property type="match status" value="1"/>
</dbReference>
<dbReference type="PROSITE" id="PS50006">
    <property type="entry name" value="FHA_DOMAIN"/>
    <property type="match status" value="1"/>
</dbReference>
<feature type="region of interest" description="Disordered" evidence="2">
    <location>
        <begin position="1"/>
        <end position="46"/>
    </location>
</feature>
<dbReference type="Gene3D" id="3.30.2320.60">
    <property type="entry name" value="FhaA, phosphopeptide-binding domain (DUF3662)"/>
    <property type="match status" value="1"/>
</dbReference>
<dbReference type="InterPro" id="IPR050923">
    <property type="entry name" value="Cell_Proc_Reg/RNA_Proc"/>
</dbReference>
<evidence type="ECO:0000313" key="5">
    <source>
        <dbReference type="Proteomes" id="UP000271678"/>
    </source>
</evidence>
<dbReference type="SUPFAM" id="SSF49879">
    <property type="entry name" value="SMAD/FHA domain"/>
    <property type="match status" value="1"/>
</dbReference>
<dbReference type="InterPro" id="IPR042287">
    <property type="entry name" value="FhaA_N_sf"/>
</dbReference>
<keyword evidence="1" id="KW-0597">Phosphoprotein</keyword>
<protein>
    <submittedName>
        <fullName evidence="4">DUF2662 domain-containing protein</fullName>
    </submittedName>
</protein>
<dbReference type="EMBL" id="RJJQ01000019">
    <property type="protein sequence ID" value="RNI19688.1"/>
    <property type="molecule type" value="Genomic_DNA"/>
</dbReference>
<evidence type="ECO:0000256" key="1">
    <source>
        <dbReference type="ARBA" id="ARBA00022553"/>
    </source>
</evidence>
<dbReference type="Proteomes" id="UP000271678">
    <property type="component" value="Unassembled WGS sequence"/>
</dbReference>